<keyword evidence="6" id="KW-1185">Reference proteome</keyword>
<dbReference type="InterPro" id="IPR052752">
    <property type="entry name" value="NACHT-WD_repeat"/>
</dbReference>
<evidence type="ECO:0000313" key="6">
    <source>
        <dbReference type="Proteomes" id="UP001190700"/>
    </source>
</evidence>
<feature type="compositionally biased region" description="Basic and acidic residues" evidence="4">
    <location>
        <begin position="40"/>
        <end position="52"/>
    </location>
</feature>
<dbReference type="EMBL" id="LGRX02014491">
    <property type="protein sequence ID" value="KAK3264528.1"/>
    <property type="molecule type" value="Genomic_DNA"/>
</dbReference>
<evidence type="ECO:0000256" key="3">
    <source>
        <dbReference type="PROSITE-ProRule" id="PRU00221"/>
    </source>
</evidence>
<comment type="caution">
    <text evidence="5">The sequence shown here is derived from an EMBL/GenBank/DDBJ whole genome shotgun (WGS) entry which is preliminary data.</text>
</comment>
<proteinExistence type="predicted"/>
<dbReference type="InterPro" id="IPR015943">
    <property type="entry name" value="WD40/YVTN_repeat-like_dom_sf"/>
</dbReference>
<feature type="region of interest" description="Disordered" evidence="4">
    <location>
        <begin position="1"/>
        <end position="52"/>
    </location>
</feature>
<sequence length="905" mass="98344">ARLTSQPREEAQSEGSALPGAKAAAELPGQEAAEAPPAGHPEEAGGKEELEAKSRLLGAAAQFLKAKPEAPPSVPSAPAPPPALQELAGVAAEDWLAVVDEWLLRDSRALPPGHRTALAAAIGGCPNGVFVHLAYLLLLDDGGGRYTESDLPKDLPQAAAALIERLEIRLGPRLVGLVLGLITCSAQGMSMAELEDVLACDDELVRRMAEVEDPLGGARRMPPHLLAHLKTQLAGYIIETVPPTVKQHEGAGEAGEGGVDDVVTEGERTIALSTYNPPVRRVPALLLRMVRHSLGSLLQEVVVNGVVLLRWRYQVLRDTAIERYLGSKDGKAAVCEALADYFQGRWVVGKPLRVVTMGGTFARHLHDCQVPNQPLRPEGGLGAAAGPGLRPNEGLLNRRKLAELHSAELGAGRWAEAAALVCDLEYLSAKFQAGLGHDAMQECSTTAVALRVKLLECESSEDGEEVRGALDDVLSVEHFLKTQSGLLEEFPGLFLQTAVNRAALGSALAAAARKVEEVVDGKGVQILRWLNPRRVKRICRRVLHTGGHEGMVRGCAFSPTRPTRVASVGEDHQVLLWNPSSGSAVARLVGHSNKVKCVCFSSDGRWLATGSDDRSIIVWDMTAPPDYKQVTCIRWRAEVMSCHFSEDGQHLTAGALQGYMAVWDTKQWDMLTSWKAHKGGQLGVRCCRWSPHGGRILSAGDDGLVKVWGLRGGGMDDILSAAQDLLEQFERCKEAMKEAWDTEQWKLVGWRLGDKLQELYHADDERLSVLFRTFVLEEEIDMAEAKAAESSPAAILELMGKYWDRALAPESYQARIARVACLLPVPPPCSRSWNKMLVCQPNLVRALLNRIPSLIPSVKTGMNRWELDKYPVSTPESQELASDSHQSRAKALCALRKPRICSHRV</sequence>
<evidence type="ECO:0000256" key="2">
    <source>
        <dbReference type="ARBA" id="ARBA00022737"/>
    </source>
</evidence>
<name>A0AAE0KXL3_9CHLO</name>
<keyword evidence="2" id="KW-0677">Repeat</keyword>
<evidence type="ECO:0000313" key="5">
    <source>
        <dbReference type="EMBL" id="KAK3264528.1"/>
    </source>
</evidence>
<feature type="repeat" description="WD" evidence="3">
    <location>
        <begin position="545"/>
        <end position="587"/>
    </location>
</feature>
<evidence type="ECO:0000256" key="4">
    <source>
        <dbReference type="SAM" id="MobiDB-lite"/>
    </source>
</evidence>
<dbReference type="PROSITE" id="PS50294">
    <property type="entry name" value="WD_REPEATS_REGION"/>
    <property type="match status" value="1"/>
</dbReference>
<evidence type="ECO:0000256" key="1">
    <source>
        <dbReference type="ARBA" id="ARBA00022574"/>
    </source>
</evidence>
<dbReference type="InterPro" id="IPR036322">
    <property type="entry name" value="WD40_repeat_dom_sf"/>
</dbReference>
<feature type="non-terminal residue" evidence="5">
    <location>
        <position position="1"/>
    </location>
</feature>
<dbReference type="AlphaFoldDB" id="A0AAE0KXL3"/>
<dbReference type="CDD" id="cd00200">
    <property type="entry name" value="WD40"/>
    <property type="match status" value="1"/>
</dbReference>
<gene>
    <name evidence="5" type="ORF">CYMTET_26739</name>
</gene>
<dbReference type="Gene3D" id="2.130.10.10">
    <property type="entry name" value="YVTN repeat-like/Quinoprotein amine dehydrogenase"/>
    <property type="match status" value="2"/>
</dbReference>
<dbReference type="SUPFAM" id="SSF50978">
    <property type="entry name" value="WD40 repeat-like"/>
    <property type="match status" value="1"/>
</dbReference>
<feature type="repeat" description="WD" evidence="3">
    <location>
        <begin position="588"/>
        <end position="621"/>
    </location>
</feature>
<keyword evidence="1 3" id="KW-0853">WD repeat</keyword>
<reference evidence="5 6" key="1">
    <citation type="journal article" date="2015" name="Genome Biol. Evol.">
        <title>Comparative Genomics of a Bacterivorous Green Alga Reveals Evolutionary Causalities and Consequences of Phago-Mixotrophic Mode of Nutrition.</title>
        <authorList>
            <person name="Burns J.A."/>
            <person name="Paasch A."/>
            <person name="Narechania A."/>
            <person name="Kim E."/>
        </authorList>
    </citation>
    <scope>NUCLEOTIDE SEQUENCE [LARGE SCALE GENOMIC DNA]</scope>
    <source>
        <strain evidence="5 6">PLY_AMNH</strain>
    </source>
</reference>
<dbReference type="SMART" id="SM00320">
    <property type="entry name" value="WD40"/>
    <property type="match status" value="4"/>
</dbReference>
<dbReference type="Pfam" id="PF00400">
    <property type="entry name" value="WD40"/>
    <property type="match status" value="3"/>
</dbReference>
<organism evidence="5 6">
    <name type="scientific">Cymbomonas tetramitiformis</name>
    <dbReference type="NCBI Taxonomy" id="36881"/>
    <lineage>
        <taxon>Eukaryota</taxon>
        <taxon>Viridiplantae</taxon>
        <taxon>Chlorophyta</taxon>
        <taxon>Pyramimonadophyceae</taxon>
        <taxon>Pyramimonadales</taxon>
        <taxon>Pyramimonadaceae</taxon>
        <taxon>Cymbomonas</taxon>
    </lineage>
</organism>
<dbReference type="PROSITE" id="PS00678">
    <property type="entry name" value="WD_REPEATS_1"/>
    <property type="match status" value="1"/>
</dbReference>
<dbReference type="Proteomes" id="UP001190700">
    <property type="component" value="Unassembled WGS sequence"/>
</dbReference>
<feature type="compositionally biased region" description="Low complexity" evidence="4">
    <location>
        <begin position="21"/>
        <end position="37"/>
    </location>
</feature>
<dbReference type="InterPro" id="IPR019775">
    <property type="entry name" value="WD40_repeat_CS"/>
</dbReference>
<evidence type="ECO:0008006" key="7">
    <source>
        <dbReference type="Google" id="ProtNLM"/>
    </source>
</evidence>
<dbReference type="PANTHER" id="PTHR19871:SF14">
    <property type="entry name" value="DUF4062 DOMAIN-CONTAINING PROTEIN"/>
    <property type="match status" value="1"/>
</dbReference>
<accession>A0AAE0KXL3</accession>
<dbReference type="PANTHER" id="PTHR19871">
    <property type="entry name" value="BETA TRANSDUCIN-RELATED PROTEIN"/>
    <property type="match status" value="1"/>
</dbReference>
<feature type="repeat" description="WD" evidence="3">
    <location>
        <begin position="677"/>
        <end position="711"/>
    </location>
</feature>
<dbReference type="PROSITE" id="PS50082">
    <property type="entry name" value="WD_REPEATS_2"/>
    <property type="match status" value="3"/>
</dbReference>
<protein>
    <recommendedName>
        <fullName evidence="7">Guanine nucleotide-binding protein subunit beta-like protein</fullName>
    </recommendedName>
</protein>
<dbReference type="InterPro" id="IPR001680">
    <property type="entry name" value="WD40_rpt"/>
</dbReference>